<reference evidence="3 4" key="1">
    <citation type="journal article" date="2015" name="Stand. Genomic Sci.">
        <title>Genomic Encyclopedia of Bacterial and Archaeal Type Strains, Phase III: the genomes of soil and plant-associated and newly described type strains.</title>
        <authorList>
            <person name="Whitman W.B."/>
            <person name="Woyke T."/>
            <person name="Klenk H.P."/>
            <person name="Zhou Y."/>
            <person name="Lilburn T.G."/>
            <person name="Beck B.J."/>
            <person name="De Vos P."/>
            <person name="Vandamme P."/>
            <person name="Eisen J.A."/>
            <person name="Garrity G."/>
            <person name="Hugenholtz P."/>
            <person name="Kyrpides N.C."/>
        </authorList>
    </citation>
    <scope>NUCLEOTIDE SEQUENCE [LARGE SCALE GENOMIC DNA]</scope>
    <source>
        <strain evidence="3 4">CECT 7306</strain>
    </source>
</reference>
<proteinExistence type="inferred from homology"/>
<dbReference type="PROSITE" id="PS00061">
    <property type="entry name" value="ADH_SHORT"/>
    <property type="match status" value="1"/>
</dbReference>
<evidence type="ECO:0000256" key="2">
    <source>
        <dbReference type="ARBA" id="ARBA00023002"/>
    </source>
</evidence>
<dbReference type="FunFam" id="3.40.50.720:FF:000173">
    <property type="entry name" value="3-oxoacyl-[acyl-carrier protein] reductase"/>
    <property type="match status" value="1"/>
</dbReference>
<dbReference type="PRINTS" id="PR00080">
    <property type="entry name" value="SDRFAMILY"/>
</dbReference>
<protein>
    <submittedName>
        <fullName evidence="3">NAD(P)-dependent dehydrogenase (Short-subunit alcohol dehydrogenase family)</fullName>
    </submittedName>
</protein>
<dbReference type="InterPro" id="IPR036291">
    <property type="entry name" value="NAD(P)-bd_dom_sf"/>
</dbReference>
<evidence type="ECO:0000313" key="4">
    <source>
        <dbReference type="Proteomes" id="UP000276232"/>
    </source>
</evidence>
<keyword evidence="2" id="KW-0560">Oxidoreductase</keyword>
<dbReference type="SUPFAM" id="SSF51735">
    <property type="entry name" value="NAD(P)-binding Rossmann-fold domains"/>
    <property type="match status" value="1"/>
</dbReference>
<sequence length="270" mass="26780">MVAARRDVTTDLAPPPCQAAGVAQRGVTVVTGAGRGIGAATALHLARAGHDLALGYLRDDDAAAEVLASVRAEGVRAVAVRGDVVDADDVDALFAAAADLGPVTGLVANAGLTAHLGDLACTPVDVVRRVLDVNLLGVVLCARRAAQVMSTSYGGAGGSVVAVSSAAATLGSAHEYVHYAAAKAGVDALVVGLAKELADQGVRVNAVAPGMVRTSIHAAAGDPGRLERVVDRVPAGRVGEPPEVAAAVAWLLGDEASYVTGAVLRVAGGL</sequence>
<gene>
    <name evidence="3" type="ORF">EDC03_2751</name>
</gene>
<dbReference type="GO" id="GO:0030497">
    <property type="term" value="P:fatty acid elongation"/>
    <property type="evidence" value="ECO:0007669"/>
    <property type="project" value="TreeGrafter"/>
</dbReference>
<dbReference type="EMBL" id="RJKN01000007">
    <property type="protein sequence ID" value="ROP27227.1"/>
    <property type="molecule type" value="Genomic_DNA"/>
</dbReference>
<dbReference type="Proteomes" id="UP000276232">
    <property type="component" value="Unassembled WGS sequence"/>
</dbReference>
<dbReference type="InterPro" id="IPR020904">
    <property type="entry name" value="Sc_DH/Rdtase_CS"/>
</dbReference>
<dbReference type="InterPro" id="IPR002347">
    <property type="entry name" value="SDR_fam"/>
</dbReference>
<dbReference type="AlphaFoldDB" id="A0A3N1GAG9"/>
<dbReference type="GO" id="GO:0016616">
    <property type="term" value="F:oxidoreductase activity, acting on the CH-OH group of donors, NAD or NADP as acceptor"/>
    <property type="evidence" value="ECO:0007669"/>
    <property type="project" value="TreeGrafter"/>
</dbReference>
<evidence type="ECO:0000313" key="3">
    <source>
        <dbReference type="EMBL" id="ROP27227.1"/>
    </source>
</evidence>
<name>A0A3N1GAG9_9ACTN</name>
<comment type="similarity">
    <text evidence="1">Belongs to the short-chain dehydrogenases/reductases (SDR) family.</text>
</comment>
<evidence type="ECO:0000256" key="1">
    <source>
        <dbReference type="ARBA" id="ARBA00006484"/>
    </source>
</evidence>
<keyword evidence="4" id="KW-1185">Reference proteome</keyword>
<dbReference type="PRINTS" id="PR00081">
    <property type="entry name" value="GDHRDH"/>
</dbReference>
<comment type="caution">
    <text evidence="3">The sequence shown here is derived from an EMBL/GenBank/DDBJ whole genome shotgun (WGS) entry which is preliminary data.</text>
</comment>
<dbReference type="Pfam" id="PF13561">
    <property type="entry name" value="adh_short_C2"/>
    <property type="match status" value="1"/>
</dbReference>
<dbReference type="OrthoDB" id="20590at2"/>
<organism evidence="3 4">
    <name type="scientific">Pseudokineococcus lusitanus</name>
    <dbReference type="NCBI Taxonomy" id="763993"/>
    <lineage>
        <taxon>Bacteria</taxon>
        <taxon>Bacillati</taxon>
        <taxon>Actinomycetota</taxon>
        <taxon>Actinomycetes</taxon>
        <taxon>Kineosporiales</taxon>
        <taxon>Kineosporiaceae</taxon>
        <taxon>Pseudokineococcus</taxon>
    </lineage>
</organism>
<dbReference type="PANTHER" id="PTHR42760:SF40">
    <property type="entry name" value="3-OXOACYL-[ACYL-CARRIER-PROTEIN] REDUCTASE, CHLOROPLASTIC"/>
    <property type="match status" value="1"/>
</dbReference>
<dbReference type="PANTHER" id="PTHR42760">
    <property type="entry name" value="SHORT-CHAIN DEHYDROGENASES/REDUCTASES FAMILY MEMBER"/>
    <property type="match status" value="1"/>
</dbReference>
<dbReference type="Gene3D" id="3.40.50.720">
    <property type="entry name" value="NAD(P)-binding Rossmann-like Domain"/>
    <property type="match status" value="1"/>
</dbReference>
<accession>A0A3N1GAG9</accession>
<dbReference type="InParanoid" id="A0A3N1GAG9"/>